<evidence type="ECO:0000256" key="2">
    <source>
        <dbReference type="ARBA" id="ARBA00022692"/>
    </source>
</evidence>
<dbReference type="Proteomes" id="UP000297777">
    <property type="component" value="Unassembled WGS sequence"/>
</dbReference>
<dbReference type="InterPro" id="IPR036259">
    <property type="entry name" value="MFS_trans_sf"/>
</dbReference>
<keyword evidence="7" id="KW-1185">Reference proteome</keyword>
<dbReference type="SUPFAM" id="SSF103473">
    <property type="entry name" value="MFS general substrate transporter"/>
    <property type="match status" value="1"/>
</dbReference>
<organism evidence="6 7">
    <name type="scientific">Botrytis tulipae</name>
    <dbReference type="NCBI Taxonomy" id="87230"/>
    <lineage>
        <taxon>Eukaryota</taxon>
        <taxon>Fungi</taxon>
        <taxon>Dikarya</taxon>
        <taxon>Ascomycota</taxon>
        <taxon>Pezizomycotina</taxon>
        <taxon>Leotiomycetes</taxon>
        <taxon>Helotiales</taxon>
        <taxon>Sclerotiniaceae</taxon>
        <taxon>Botrytis</taxon>
    </lineage>
</organism>
<keyword evidence="3 5" id="KW-1133">Transmembrane helix</keyword>
<dbReference type="GO" id="GO:0005886">
    <property type="term" value="C:plasma membrane"/>
    <property type="evidence" value="ECO:0007669"/>
    <property type="project" value="TreeGrafter"/>
</dbReference>
<keyword evidence="4 5" id="KW-0472">Membrane</keyword>
<evidence type="ECO:0000256" key="5">
    <source>
        <dbReference type="SAM" id="Phobius"/>
    </source>
</evidence>
<comment type="caution">
    <text evidence="6">The sequence shown here is derived from an EMBL/GenBank/DDBJ whole genome shotgun (WGS) entry which is preliminary data.</text>
</comment>
<dbReference type="PANTHER" id="PTHR23502">
    <property type="entry name" value="MAJOR FACILITATOR SUPERFAMILY"/>
    <property type="match status" value="1"/>
</dbReference>
<dbReference type="AlphaFoldDB" id="A0A4Z1EP68"/>
<evidence type="ECO:0000256" key="4">
    <source>
        <dbReference type="ARBA" id="ARBA00023136"/>
    </source>
</evidence>
<dbReference type="PANTHER" id="PTHR23502:SF60">
    <property type="entry name" value="MAJOR FACILITATOR SUPERFAMILY (MFS) PROFILE DOMAIN-CONTAINING PROTEIN-RELATED"/>
    <property type="match status" value="1"/>
</dbReference>
<protein>
    <submittedName>
        <fullName evidence="6">Uncharacterized protein</fullName>
    </submittedName>
</protein>
<evidence type="ECO:0000256" key="3">
    <source>
        <dbReference type="ARBA" id="ARBA00022989"/>
    </source>
</evidence>
<keyword evidence="2 5" id="KW-0812">Transmembrane</keyword>
<evidence type="ECO:0000256" key="1">
    <source>
        <dbReference type="ARBA" id="ARBA00004141"/>
    </source>
</evidence>
<evidence type="ECO:0000313" key="6">
    <source>
        <dbReference type="EMBL" id="TGO12638.1"/>
    </source>
</evidence>
<accession>A0A4Z1EP68</accession>
<name>A0A4Z1EP68_9HELO</name>
<proteinExistence type="predicted"/>
<dbReference type="OrthoDB" id="6770063at2759"/>
<comment type="subcellular location">
    <subcellularLocation>
        <location evidence="1">Membrane</location>
        <topology evidence="1">Multi-pass membrane protein</topology>
    </subcellularLocation>
</comment>
<dbReference type="GO" id="GO:0022857">
    <property type="term" value="F:transmembrane transporter activity"/>
    <property type="evidence" value="ECO:0007669"/>
    <property type="project" value="TreeGrafter"/>
</dbReference>
<gene>
    <name evidence="6" type="ORF">BTUL_0085g00090</name>
</gene>
<reference evidence="6 7" key="1">
    <citation type="submission" date="2017-12" db="EMBL/GenBank/DDBJ databases">
        <title>Comparative genomics of Botrytis spp.</title>
        <authorList>
            <person name="Valero-Jimenez C.A."/>
            <person name="Tapia P."/>
            <person name="Veloso J."/>
            <person name="Silva-Moreno E."/>
            <person name="Staats M."/>
            <person name="Valdes J.H."/>
            <person name="Van Kan J.A.L."/>
        </authorList>
    </citation>
    <scope>NUCLEOTIDE SEQUENCE [LARGE SCALE GENOMIC DNA]</scope>
    <source>
        <strain evidence="6 7">Bt9001</strain>
    </source>
</reference>
<sequence>MSIFNNFLTLVGYYVIRESYTSVLLRRKAKSEAMSTPNSKRTFKIQYWQELFPPLSVRIARPFQILIRRPVIQLITFAFGAGFGIYTILISTFATIYIERYINQRPSLYCNCYCLSNKNYNHGRPEFRVPYSIDGAILMPIGLFLYSWMAEITGPWAVVDIGASVFSLGNMLFSQGLLAYQLDEFGKHGVSANAAS</sequence>
<evidence type="ECO:0000313" key="7">
    <source>
        <dbReference type="Proteomes" id="UP000297777"/>
    </source>
</evidence>
<feature type="transmembrane region" description="Helical" evidence="5">
    <location>
        <begin position="71"/>
        <end position="98"/>
    </location>
</feature>
<dbReference type="EMBL" id="PQXH01000085">
    <property type="protein sequence ID" value="TGO12638.1"/>
    <property type="molecule type" value="Genomic_DNA"/>
</dbReference>